<feature type="transmembrane region" description="Helical" evidence="6">
    <location>
        <begin position="896"/>
        <end position="919"/>
    </location>
</feature>
<dbReference type="Gene3D" id="2.160.20.10">
    <property type="entry name" value="Single-stranded right-handed beta-helix, Pectin lyase-like"/>
    <property type="match status" value="1"/>
</dbReference>
<feature type="region of interest" description="Disordered" evidence="5">
    <location>
        <begin position="1079"/>
        <end position="1098"/>
    </location>
</feature>
<dbReference type="Pfam" id="PF13229">
    <property type="entry name" value="Beta_helix"/>
    <property type="match status" value="1"/>
</dbReference>
<evidence type="ECO:0000256" key="6">
    <source>
        <dbReference type="SAM" id="Phobius"/>
    </source>
</evidence>
<evidence type="ECO:0000256" key="2">
    <source>
        <dbReference type="ARBA" id="ARBA00022692"/>
    </source>
</evidence>
<dbReference type="SUPFAM" id="SSF51126">
    <property type="entry name" value="Pectin lyase-like"/>
    <property type="match status" value="2"/>
</dbReference>
<dbReference type="InterPro" id="IPR017978">
    <property type="entry name" value="GPCR_3_C"/>
</dbReference>
<comment type="subcellular location">
    <subcellularLocation>
        <location evidence="1">Membrane</location>
        <topology evidence="1">Multi-pass membrane protein</topology>
    </subcellularLocation>
</comment>
<feature type="transmembrane region" description="Helical" evidence="6">
    <location>
        <begin position="821"/>
        <end position="841"/>
    </location>
</feature>
<keyword evidence="2 6" id="KW-0812">Transmembrane</keyword>
<name>A0A5B8MX63_9CHLO</name>
<dbReference type="PANTHER" id="PTHR11319:SF35">
    <property type="entry name" value="OUTER MEMBRANE PROTEIN PMPC-RELATED"/>
    <property type="match status" value="1"/>
</dbReference>
<dbReference type="InterPro" id="IPR012334">
    <property type="entry name" value="Pectin_lyas_fold"/>
</dbReference>
<sequence>MLRMARTEGWKWEWEWEWKRKTRLWAFASVCVLAGVLGAEVASCKGVYVHPTEGRDEESCGLLGSLRSCRTIGAAYERLEEGDTMFLGPGVYNDTRDRAVGDLVEGARVFTRSGVFIVPLGEGLGTRPVIDLRFSGPLFDFKGVRDVTLRGLVIRNGSGSRGNQTALARGGCLSFENSENIYLQDVDFEGCRATGQAQGEGRGGAVYAENTAALIFRDCAFRNTYADFGGAAFVTGSHLAMTDFEGCSFLGTGAGRGGGVVSTHTQGGQTTFENCTFSDTSAGLGLGGVILTEARSVNRFHRCRFENPRAGLGGVAHVAHNTLTLLSESSVTGSLAQSGGGSVFAAGEAIVDVFGLTATGSGTVSGRGGFAAAGDRSQVVLRDVSIAGATAEEGGALHLAGESFGRLLGVHIRNASAKGTGGALHSEDRSLVELDRVVLEHCSAEKGGGAFFASQNVTANIFLGTFVGNQACFGSAIFTSARLTVANASFAGNNARCPNDADHPQYEASGTIYVKEGVEGAPPTTTTGRCDFFERSLNITHAAFAGNRVDGCGAGIFWDPSRDVRGLCSPEDLGRSLVATSPALASLGACFFSTSPQTASVQQPEALSPGVPFDLRVQVKDALGQDVGGYLRGGLPLTISSPGEDVRFQDKAAFHGSTDFRGTLVAGNVVAAMPPHSRLVLEVHSPSLPWLAGSSGALRVGGCPEDQSYSPPGRVCLPLCDESYYTAEVGACSSQGGERTVTYAWIEASGGRGKSSSPKLCAGGLDLPRNESIGCWFVSSRSLLGRCFLGLAGTALAAHLIALAALVACRNRKRARMGQPLLVGLLLLGNLACLSAVFAATGKPSGPRCTLKWLLISAGFVASYGSLVLKAQTLGHILGNGGLEKPKRAARRPGGLLFLACLGVDLALHVLAVAAAGGLGTDGVARRRGDRGDLVVQESRCSAPGAPLALALGACKLVEVMAGAAAGARVLWGLDRRGAAFAEARLVGLALFQVPSVIAAGLGAAWAAAPTAGEAYWLLCGCILLCTGCGFCLGALPAVLGGAREMMVLVVVRAQVEDGGKDTTWSSFASFFTARSEEEEEVVDCGGERGGGGGSTKA</sequence>
<feature type="domain" description="G-protein coupled receptors family 3 profile" evidence="7">
    <location>
        <begin position="784"/>
        <end position="1008"/>
    </location>
</feature>
<feature type="transmembrane region" description="Helical" evidence="6">
    <location>
        <begin position="986"/>
        <end position="1009"/>
    </location>
</feature>
<feature type="transmembrane region" description="Helical" evidence="6">
    <location>
        <begin position="948"/>
        <end position="974"/>
    </location>
</feature>
<keyword evidence="3 6" id="KW-1133">Transmembrane helix</keyword>
<gene>
    <name evidence="8" type="ORF">A3770_15p76150</name>
</gene>
<evidence type="ECO:0000256" key="4">
    <source>
        <dbReference type="ARBA" id="ARBA00023136"/>
    </source>
</evidence>
<reference evidence="8 9" key="1">
    <citation type="submission" date="2018-07" db="EMBL/GenBank/DDBJ databases">
        <title>The complete nuclear genome of the prasinophyte Chloropicon primus (CCMP1205).</title>
        <authorList>
            <person name="Pombert J.-F."/>
            <person name="Otis C."/>
            <person name="Turmel M."/>
            <person name="Lemieux C."/>
        </authorList>
    </citation>
    <scope>NUCLEOTIDE SEQUENCE [LARGE SCALE GENOMIC DNA]</scope>
    <source>
        <strain evidence="8 9">CCMP1205</strain>
    </source>
</reference>
<dbReference type="InterPro" id="IPR011050">
    <property type="entry name" value="Pectin_lyase_fold/virulence"/>
</dbReference>
<evidence type="ECO:0000256" key="3">
    <source>
        <dbReference type="ARBA" id="ARBA00022989"/>
    </source>
</evidence>
<evidence type="ECO:0000313" key="8">
    <source>
        <dbReference type="EMBL" id="QDZ25097.1"/>
    </source>
</evidence>
<dbReference type="Pfam" id="PF00003">
    <property type="entry name" value="7tm_3"/>
    <property type="match status" value="1"/>
</dbReference>
<evidence type="ECO:0000313" key="9">
    <source>
        <dbReference type="Proteomes" id="UP000316726"/>
    </source>
</evidence>
<evidence type="ECO:0000256" key="5">
    <source>
        <dbReference type="SAM" id="MobiDB-lite"/>
    </source>
</evidence>
<keyword evidence="9" id="KW-1185">Reference proteome</keyword>
<protein>
    <recommendedName>
        <fullName evidence="7">G-protein coupled receptors family 3 profile domain-containing protein</fullName>
    </recommendedName>
</protein>
<feature type="transmembrane region" description="Helical" evidence="6">
    <location>
        <begin position="1015"/>
        <end position="1040"/>
    </location>
</feature>
<dbReference type="AlphaFoldDB" id="A0A5B8MX63"/>
<proteinExistence type="predicted"/>
<dbReference type="InterPro" id="IPR039448">
    <property type="entry name" value="Beta_helix"/>
</dbReference>
<dbReference type="GO" id="GO:0016020">
    <property type="term" value="C:membrane"/>
    <property type="evidence" value="ECO:0007669"/>
    <property type="project" value="UniProtKB-SubCell"/>
</dbReference>
<dbReference type="EMBL" id="CP031048">
    <property type="protein sequence ID" value="QDZ25097.1"/>
    <property type="molecule type" value="Genomic_DNA"/>
</dbReference>
<dbReference type="InterPro" id="IPR006626">
    <property type="entry name" value="PbH1"/>
</dbReference>
<dbReference type="SMART" id="SM00710">
    <property type="entry name" value="PbH1"/>
    <property type="match status" value="6"/>
</dbReference>
<dbReference type="STRING" id="1764295.A0A5B8MX63"/>
<accession>A0A5B8MX63</accession>
<dbReference type="PANTHER" id="PTHR11319">
    <property type="entry name" value="G PROTEIN-COUPLED RECEPTOR-RELATED"/>
    <property type="match status" value="1"/>
</dbReference>
<dbReference type="GO" id="GO:0004930">
    <property type="term" value="F:G protein-coupled receptor activity"/>
    <property type="evidence" value="ECO:0007669"/>
    <property type="project" value="InterPro"/>
</dbReference>
<evidence type="ECO:0000256" key="1">
    <source>
        <dbReference type="ARBA" id="ARBA00004141"/>
    </source>
</evidence>
<feature type="compositionally biased region" description="Gly residues" evidence="5">
    <location>
        <begin position="1088"/>
        <end position="1098"/>
    </location>
</feature>
<dbReference type="PROSITE" id="PS50259">
    <property type="entry name" value="G_PROTEIN_RECEP_F3_4"/>
    <property type="match status" value="1"/>
</dbReference>
<keyword evidence="4 6" id="KW-0472">Membrane</keyword>
<feature type="transmembrane region" description="Helical" evidence="6">
    <location>
        <begin position="853"/>
        <end position="875"/>
    </location>
</feature>
<organism evidence="8 9">
    <name type="scientific">Chloropicon primus</name>
    <dbReference type="NCBI Taxonomy" id="1764295"/>
    <lineage>
        <taxon>Eukaryota</taxon>
        <taxon>Viridiplantae</taxon>
        <taxon>Chlorophyta</taxon>
        <taxon>Chloropicophyceae</taxon>
        <taxon>Chloropicales</taxon>
        <taxon>Chloropicaceae</taxon>
        <taxon>Chloropicon</taxon>
    </lineage>
</organism>
<evidence type="ECO:0000259" key="7">
    <source>
        <dbReference type="PROSITE" id="PS50259"/>
    </source>
</evidence>
<feature type="transmembrane region" description="Helical" evidence="6">
    <location>
        <begin position="788"/>
        <end position="809"/>
    </location>
</feature>
<dbReference type="Proteomes" id="UP000316726">
    <property type="component" value="Chromosome 15"/>
</dbReference>